<comment type="caution">
    <text evidence="2">The sequence shown here is derived from an EMBL/GenBank/DDBJ whole genome shotgun (WGS) entry which is preliminary data.</text>
</comment>
<organism evidence="2 3">
    <name type="scientific">Hymenobacter glacialis</name>
    <dbReference type="NCBI Taxonomy" id="1908236"/>
    <lineage>
        <taxon>Bacteria</taxon>
        <taxon>Pseudomonadati</taxon>
        <taxon>Bacteroidota</taxon>
        <taxon>Cytophagia</taxon>
        <taxon>Cytophagales</taxon>
        <taxon>Hymenobacteraceae</taxon>
        <taxon>Hymenobacter</taxon>
    </lineage>
</organism>
<proteinExistence type="predicted"/>
<reference evidence="2 3" key="1">
    <citation type="submission" date="2016-08" db="EMBL/GenBank/DDBJ databases">
        <title>Hymenobacter coccineus sp. nov., Hymenobacter lapidarius sp. nov. and Hymenobacter glacialis sp. nov., isolated from Antarctic soil.</title>
        <authorList>
            <person name="Sedlacek I."/>
            <person name="Kralova S."/>
            <person name="Kyrova K."/>
            <person name="Maslanova I."/>
            <person name="Stankova E."/>
            <person name="Vrbovska V."/>
            <person name="Nemec M."/>
            <person name="Bartak M."/>
            <person name="Svec P."/>
            <person name="Busse H.-J."/>
            <person name="Pantucek R."/>
        </authorList>
    </citation>
    <scope>NUCLEOTIDE SEQUENCE [LARGE SCALE GENOMIC DNA]</scope>
    <source>
        <strain evidence="2 3">CCM 8648</strain>
    </source>
</reference>
<dbReference type="GO" id="GO:0071949">
    <property type="term" value="F:FAD binding"/>
    <property type="evidence" value="ECO:0007669"/>
    <property type="project" value="InterPro"/>
</dbReference>
<dbReference type="InterPro" id="IPR036046">
    <property type="entry name" value="Acylphosphatase-like_dom_sf"/>
</dbReference>
<keyword evidence="3" id="KW-1185">Reference proteome</keyword>
<dbReference type="AlphaFoldDB" id="A0A1G1T7N8"/>
<dbReference type="Pfam" id="PF04940">
    <property type="entry name" value="BLUF"/>
    <property type="match status" value="1"/>
</dbReference>
<accession>A0A1G1T7N8</accession>
<dbReference type="GO" id="GO:0009882">
    <property type="term" value="F:blue light photoreceptor activity"/>
    <property type="evidence" value="ECO:0007669"/>
    <property type="project" value="InterPro"/>
</dbReference>
<dbReference type="OrthoDB" id="1122028at2"/>
<evidence type="ECO:0000259" key="1">
    <source>
        <dbReference type="PROSITE" id="PS50925"/>
    </source>
</evidence>
<dbReference type="PROSITE" id="PS50925">
    <property type="entry name" value="BLUF"/>
    <property type="match status" value="1"/>
</dbReference>
<dbReference type="EMBL" id="MDZC01000046">
    <property type="protein sequence ID" value="OGX86883.1"/>
    <property type="molecule type" value="Genomic_DNA"/>
</dbReference>
<dbReference type="InterPro" id="IPR007024">
    <property type="entry name" value="BLUF_domain"/>
</dbReference>
<dbReference type="RefSeq" id="WP_070733507.1">
    <property type="nucleotide sequence ID" value="NZ_MDZC01000046.1"/>
</dbReference>
<gene>
    <name evidence="2" type="ORF">BEN48_00525</name>
</gene>
<protein>
    <recommendedName>
        <fullName evidence="1">BLUF domain-containing protein</fullName>
    </recommendedName>
</protein>
<dbReference type="Gene3D" id="3.30.70.100">
    <property type="match status" value="1"/>
</dbReference>
<dbReference type="STRING" id="1908236.BEN48_00525"/>
<evidence type="ECO:0000313" key="3">
    <source>
        <dbReference type="Proteomes" id="UP000177791"/>
    </source>
</evidence>
<sequence length="141" mass="15592">MSIYQLLYTSTATAPFTELALVDLLDKARLNNQQQSITGLLLHHDGKFMQVLEGDAERVEALFAIIAADPRHNNVFLVSQGEVSGRQFPDWSMGFVPMGESDFDEVVGYLNPNSSVAFMVRTMRAAPALQQLLQNHIPGKA</sequence>
<dbReference type="SMART" id="SM01034">
    <property type="entry name" value="BLUF"/>
    <property type="match status" value="1"/>
</dbReference>
<dbReference type="SUPFAM" id="SSF54975">
    <property type="entry name" value="Acylphosphatase/BLUF domain-like"/>
    <property type="match status" value="1"/>
</dbReference>
<feature type="domain" description="BLUF" evidence="1">
    <location>
        <begin position="3"/>
        <end position="94"/>
    </location>
</feature>
<name>A0A1G1T7N8_9BACT</name>
<dbReference type="Proteomes" id="UP000177791">
    <property type="component" value="Unassembled WGS sequence"/>
</dbReference>
<evidence type="ECO:0000313" key="2">
    <source>
        <dbReference type="EMBL" id="OGX86883.1"/>
    </source>
</evidence>